<dbReference type="InterPro" id="IPR050179">
    <property type="entry name" value="Trans_hexapeptide_repeat"/>
</dbReference>
<evidence type="ECO:0000313" key="5">
    <source>
        <dbReference type="EMBL" id="EKX96099.1"/>
    </source>
</evidence>
<comment type="caution">
    <text evidence="5">The sequence shown here is derived from an EMBL/GenBank/DDBJ whole genome shotgun (WGS) entry which is preliminary data.</text>
</comment>
<dbReference type="InterPro" id="IPR011004">
    <property type="entry name" value="Trimer_LpxA-like_sf"/>
</dbReference>
<dbReference type="InterPro" id="IPR041561">
    <property type="entry name" value="PglD_N"/>
</dbReference>
<evidence type="ECO:0000259" key="4">
    <source>
        <dbReference type="Pfam" id="PF17836"/>
    </source>
</evidence>
<dbReference type="HOGENOM" id="CLU_081811_1_1_10"/>
<dbReference type="Pfam" id="PF17836">
    <property type="entry name" value="PglD_N"/>
    <property type="match status" value="1"/>
</dbReference>
<dbReference type="PANTHER" id="PTHR43300">
    <property type="entry name" value="ACETYLTRANSFERASE"/>
    <property type="match status" value="1"/>
</dbReference>
<sequence>MKDIAIYGAGGMGRETACLIERINKASPKTIWNLIGFYDDGLPVGQTNEFGTILGSLDALNQRKGELAIAIAIGNPQILARIISSISNDNVCFPNLIDPSTAFWHQDSLQIGKGNIICSNCLLSCNVSIGNFNIFNGDIGIRHDVIIGNYNTFMPGVKISGGVAIGNYNFFGLNSAVTQYHTIGNHTKIGAGAIVMDNTKDGILYIGIPATIKNDVQGETNRHNKK</sequence>
<dbReference type="SUPFAM" id="SSF51161">
    <property type="entry name" value="Trimeric LpxA-like enzymes"/>
    <property type="match status" value="1"/>
</dbReference>
<organism evidence="5 6">
    <name type="scientific">Hoylesella saccharolytica F0055</name>
    <dbReference type="NCBI Taxonomy" id="1127699"/>
    <lineage>
        <taxon>Bacteria</taxon>
        <taxon>Pseudomonadati</taxon>
        <taxon>Bacteroidota</taxon>
        <taxon>Bacteroidia</taxon>
        <taxon>Bacteroidales</taxon>
        <taxon>Prevotellaceae</taxon>
        <taxon>Hoylesella</taxon>
    </lineage>
</organism>
<dbReference type="CDD" id="cd03360">
    <property type="entry name" value="LbH_AT_putative"/>
    <property type="match status" value="1"/>
</dbReference>
<name>L1MYL9_9BACT</name>
<dbReference type="PANTHER" id="PTHR43300:SF7">
    <property type="entry name" value="UDP-N-ACETYLBACILLOSAMINE N-ACETYLTRANSFERASE"/>
    <property type="match status" value="1"/>
</dbReference>
<evidence type="ECO:0000256" key="3">
    <source>
        <dbReference type="PIRSR" id="PIRSR620019-2"/>
    </source>
</evidence>
<keyword evidence="6" id="KW-1185">Reference proteome</keyword>
<dbReference type="PATRIC" id="fig|1127699.3.peg.2296"/>
<dbReference type="Proteomes" id="UP000010433">
    <property type="component" value="Unassembled WGS sequence"/>
</dbReference>
<feature type="binding site" evidence="3">
    <location>
        <position position="74"/>
    </location>
    <ligand>
        <name>substrate</name>
    </ligand>
</feature>
<feature type="domain" description="PglD N-terminal" evidence="4">
    <location>
        <begin position="3"/>
        <end position="84"/>
    </location>
</feature>
<dbReference type="STRING" id="1127699.HMPREF9151_02501"/>
<dbReference type="Gene3D" id="2.160.10.10">
    <property type="entry name" value="Hexapeptide repeat proteins"/>
    <property type="match status" value="1"/>
</dbReference>
<gene>
    <name evidence="5" type="ORF">HMPREF9151_02501</name>
</gene>
<keyword evidence="5" id="KW-0808">Transferase</keyword>
<dbReference type="InterPro" id="IPR020019">
    <property type="entry name" value="AcTrfase_PglD-like"/>
</dbReference>
<accession>L1MYL9</accession>
<dbReference type="OrthoDB" id="708224at2"/>
<keyword evidence="5" id="KW-0012">Acyltransferase</keyword>
<dbReference type="EMBL" id="AMEP01000164">
    <property type="protein sequence ID" value="EKX96099.1"/>
    <property type="molecule type" value="Genomic_DNA"/>
</dbReference>
<evidence type="ECO:0000313" key="6">
    <source>
        <dbReference type="Proteomes" id="UP000010433"/>
    </source>
</evidence>
<proteinExistence type="inferred from homology"/>
<reference evidence="5 6" key="1">
    <citation type="submission" date="2012-05" db="EMBL/GenBank/DDBJ databases">
        <authorList>
            <person name="Weinstock G."/>
            <person name="Sodergren E."/>
            <person name="Lobos E.A."/>
            <person name="Fulton L."/>
            <person name="Fulton R."/>
            <person name="Courtney L."/>
            <person name="Fronick C."/>
            <person name="O'Laughlin M."/>
            <person name="Godfrey J."/>
            <person name="Wilson R.M."/>
            <person name="Miner T."/>
            <person name="Farmer C."/>
            <person name="Delehaunty K."/>
            <person name="Cordes M."/>
            <person name="Minx P."/>
            <person name="Tomlinson C."/>
            <person name="Chen J."/>
            <person name="Wollam A."/>
            <person name="Pepin K.H."/>
            <person name="Bhonagiri V."/>
            <person name="Zhang X."/>
            <person name="Suruliraj S."/>
            <person name="Warren W."/>
            <person name="Mitreva M."/>
            <person name="Mardis E.R."/>
            <person name="Wilson R.K."/>
        </authorList>
    </citation>
    <scope>NUCLEOTIDE SEQUENCE [LARGE SCALE GENOMIC DNA]</scope>
    <source>
        <strain evidence="5 6">F0055</strain>
    </source>
</reference>
<feature type="active site" description="Proton acceptor" evidence="2">
    <location>
        <position position="143"/>
    </location>
</feature>
<dbReference type="AlphaFoldDB" id="L1MYL9"/>
<comment type="similarity">
    <text evidence="1">Belongs to the transferase hexapeptide repeat family.</text>
</comment>
<protein>
    <submittedName>
        <fullName evidence="5">Sugar O-acyltransferase, sialic acid O-acetyltransferase NeuD family</fullName>
    </submittedName>
</protein>
<dbReference type="GO" id="GO:0016746">
    <property type="term" value="F:acyltransferase activity"/>
    <property type="evidence" value="ECO:0007669"/>
    <property type="project" value="UniProtKB-KW"/>
</dbReference>
<dbReference type="Gene3D" id="3.40.50.20">
    <property type="match status" value="1"/>
</dbReference>
<feature type="site" description="Increases basicity of active site His" evidence="2">
    <location>
        <position position="144"/>
    </location>
</feature>
<evidence type="ECO:0000256" key="1">
    <source>
        <dbReference type="ARBA" id="ARBA00007274"/>
    </source>
</evidence>
<evidence type="ECO:0000256" key="2">
    <source>
        <dbReference type="PIRSR" id="PIRSR620019-1"/>
    </source>
</evidence>
<dbReference type="RefSeq" id="WP_009161361.1">
    <property type="nucleotide sequence ID" value="NZ_KB290963.1"/>
</dbReference>